<feature type="compositionally biased region" description="Polar residues" evidence="4">
    <location>
        <begin position="299"/>
        <end position="308"/>
    </location>
</feature>
<organism evidence="5 6">
    <name type="scientific">Ascosphaera apis ARSEF 7405</name>
    <dbReference type="NCBI Taxonomy" id="392613"/>
    <lineage>
        <taxon>Eukaryota</taxon>
        <taxon>Fungi</taxon>
        <taxon>Dikarya</taxon>
        <taxon>Ascomycota</taxon>
        <taxon>Pezizomycotina</taxon>
        <taxon>Eurotiomycetes</taxon>
        <taxon>Eurotiomycetidae</taxon>
        <taxon>Onygenales</taxon>
        <taxon>Ascosphaeraceae</taxon>
        <taxon>Ascosphaera</taxon>
    </lineage>
</organism>
<evidence type="ECO:0000256" key="2">
    <source>
        <dbReference type="ARBA" id="ARBA00022980"/>
    </source>
</evidence>
<dbReference type="Proteomes" id="UP000242877">
    <property type="component" value="Unassembled WGS sequence"/>
</dbReference>
<evidence type="ECO:0000256" key="3">
    <source>
        <dbReference type="ARBA" id="ARBA00023274"/>
    </source>
</evidence>
<dbReference type="AlphaFoldDB" id="A0A167XS94"/>
<dbReference type="InterPro" id="IPR023674">
    <property type="entry name" value="Ribosomal_uL1-like"/>
</dbReference>
<name>A0A167XS94_9EURO</name>
<dbReference type="CDD" id="cd00403">
    <property type="entry name" value="Ribosomal_L1"/>
    <property type="match status" value="1"/>
</dbReference>
<dbReference type="EMBL" id="AZGZ01000017">
    <property type="protein sequence ID" value="KZZ90411.1"/>
    <property type="molecule type" value="Genomic_DNA"/>
</dbReference>
<dbReference type="OrthoDB" id="1747252at2759"/>
<dbReference type="Gene3D" id="3.30.190.20">
    <property type="match status" value="1"/>
</dbReference>
<evidence type="ECO:0000256" key="4">
    <source>
        <dbReference type="SAM" id="MobiDB-lite"/>
    </source>
</evidence>
<evidence type="ECO:0000313" key="6">
    <source>
        <dbReference type="Proteomes" id="UP000242877"/>
    </source>
</evidence>
<dbReference type="PANTHER" id="PTHR36427:SF3">
    <property type="entry name" value="LARGE RIBOSOMAL SUBUNIT PROTEIN UL1M"/>
    <property type="match status" value="1"/>
</dbReference>
<dbReference type="SUPFAM" id="SSF56808">
    <property type="entry name" value="Ribosomal protein L1"/>
    <property type="match status" value="1"/>
</dbReference>
<dbReference type="PANTHER" id="PTHR36427">
    <property type="entry name" value="54S RIBOSOMAL PROTEIN L1, MITOCHONDRIAL"/>
    <property type="match status" value="1"/>
</dbReference>
<keyword evidence="2 5" id="KW-0689">Ribosomal protein</keyword>
<dbReference type="InterPro" id="IPR016095">
    <property type="entry name" value="Ribosomal_uL1_3-a/b-sand"/>
</dbReference>
<dbReference type="Gene3D" id="3.40.50.790">
    <property type="match status" value="1"/>
</dbReference>
<gene>
    <name evidence="5" type="ORF">AAP_03941</name>
</gene>
<dbReference type="GO" id="GO:0003735">
    <property type="term" value="F:structural constituent of ribosome"/>
    <property type="evidence" value="ECO:0007669"/>
    <property type="project" value="TreeGrafter"/>
</dbReference>
<feature type="region of interest" description="Disordered" evidence="4">
    <location>
        <begin position="286"/>
        <end position="308"/>
    </location>
</feature>
<reference evidence="5 6" key="1">
    <citation type="journal article" date="2016" name="Genome Biol. Evol.">
        <title>Divergent and convergent evolution of fungal pathogenicity.</title>
        <authorList>
            <person name="Shang Y."/>
            <person name="Xiao G."/>
            <person name="Zheng P."/>
            <person name="Cen K."/>
            <person name="Zhan S."/>
            <person name="Wang C."/>
        </authorList>
    </citation>
    <scope>NUCLEOTIDE SEQUENCE [LARGE SCALE GENOMIC DNA]</scope>
    <source>
        <strain evidence="5 6">ARSEF 7405</strain>
    </source>
</reference>
<sequence length="308" mass="33903">MSLPLRSRLLALSLRPSPSTTRLAAPIQPFLPHTHTYTTTQTRWASGDFMSKVRAKERAKAKATAPKKRKTFRAYDMKDMQYWTLCDAMRYIRAFEVGYAPDSPKYELHIRLKTKRNGAVIKNSINLPHPFQPSARICVICPPGSKAAKQAAEAGAEIIGQEDVFEQIKAGKIEFEKCICHPASLQALNKAQLGRILGPKGLMPSAKLGTVTDNIAAAVSSSRVGLSYRERDGVVRLGIGRLGFSPEMLRDNISMFVAQLKKDMAAVQEDNPKEIMEVVLSSTHAPGFTLNGEFKSDDSPSSQELTGN</sequence>
<keyword evidence="6" id="KW-1185">Reference proteome</keyword>
<dbReference type="FunFam" id="3.40.50.790:FF:000001">
    <property type="entry name" value="50S ribosomal protein L1"/>
    <property type="match status" value="1"/>
</dbReference>
<dbReference type="InterPro" id="IPR028364">
    <property type="entry name" value="Ribosomal_uL1/biogenesis"/>
</dbReference>
<protein>
    <submittedName>
        <fullName evidence="5">50S ribosomal protein L1</fullName>
    </submittedName>
</protein>
<dbReference type="VEuPathDB" id="FungiDB:AAP_03941"/>
<comment type="caution">
    <text evidence="5">The sequence shown here is derived from an EMBL/GenBank/DDBJ whole genome shotgun (WGS) entry which is preliminary data.</text>
</comment>
<evidence type="ECO:0000256" key="1">
    <source>
        <dbReference type="ARBA" id="ARBA00010531"/>
    </source>
</evidence>
<accession>A0A167XS94</accession>
<evidence type="ECO:0000313" key="5">
    <source>
        <dbReference type="EMBL" id="KZZ90411.1"/>
    </source>
</evidence>
<dbReference type="Pfam" id="PF00687">
    <property type="entry name" value="Ribosomal_L1"/>
    <property type="match status" value="1"/>
</dbReference>
<dbReference type="GO" id="GO:0005762">
    <property type="term" value="C:mitochondrial large ribosomal subunit"/>
    <property type="evidence" value="ECO:0007669"/>
    <property type="project" value="TreeGrafter"/>
</dbReference>
<comment type="similarity">
    <text evidence="1">Belongs to the universal ribosomal protein uL1 family.</text>
</comment>
<proteinExistence type="inferred from homology"/>
<keyword evidence="3" id="KW-0687">Ribonucleoprotein</keyword>